<feature type="domain" description="IclR-ED" evidence="5">
    <location>
        <begin position="103"/>
        <end position="262"/>
    </location>
</feature>
<dbReference type="PROSITE" id="PS51078">
    <property type="entry name" value="ICLR_ED"/>
    <property type="match status" value="1"/>
</dbReference>
<name>A0ABT6ANK0_9BURK</name>
<dbReference type="PANTHER" id="PTHR30136">
    <property type="entry name" value="HELIX-TURN-HELIX TRANSCRIPTIONAL REGULATOR, ICLR FAMILY"/>
    <property type="match status" value="1"/>
</dbReference>
<dbReference type="InterPro" id="IPR036388">
    <property type="entry name" value="WH-like_DNA-bd_sf"/>
</dbReference>
<evidence type="ECO:0000313" key="7">
    <source>
        <dbReference type="Proteomes" id="UP001216674"/>
    </source>
</evidence>
<evidence type="ECO:0000313" key="6">
    <source>
        <dbReference type="EMBL" id="MDF3834202.1"/>
    </source>
</evidence>
<evidence type="ECO:0000256" key="3">
    <source>
        <dbReference type="ARBA" id="ARBA00023163"/>
    </source>
</evidence>
<gene>
    <name evidence="6" type="ORF">P3W85_14750</name>
</gene>
<feature type="domain" description="HTH iclR-type" evidence="4">
    <location>
        <begin position="41"/>
        <end position="102"/>
    </location>
</feature>
<dbReference type="Pfam" id="PF01614">
    <property type="entry name" value="IclR_C"/>
    <property type="match status" value="1"/>
</dbReference>
<dbReference type="EMBL" id="JARJLM010000255">
    <property type="protein sequence ID" value="MDF3834202.1"/>
    <property type="molecule type" value="Genomic_DNA"/>
</dbReference>
<organism evidence="6 7">
    <name type="scientific">Cupriavidus basilensis</name>
    <dbReference type="NCBI Taxonomy" id="68895"/>
    <lineage>
        <taxon>Bacteria</taxon>
        <taxon>Pseudomonadati</taxon>
        <taxon>Pseudomonadota</taxon>
        <taxon>Betaproteobacteria</taxon>
        <taxon>Burkholderiales</taxon>
        <taxon>Burkholderiaceae</taxon>
        <taxon>Cupriavidus</taxon>
    </lineage>
</organism>
<reference evidence="6 7" key="1">
    <citation type="submission" date="2023-03" db="EMBL/GenBank/DDBJ databases">
        <title>Draft assemblies of triclosan tolerant bacteria isolated from returned activated sludge.</title>
        <authorList>
            <person name="Van Hamelsveld S."/>
        </authorList>
    </citation>
    <scope>NUCLEOTIDE SEQUENCE [LARGE SCALE GENOMIC DNA]</scope>
    <source>
        <strain evidence="6 7">GW210010_S58</strain>
    </source>
</reference>
<dbReference type="RefSeq" id="WP_276265339.1">
    <property type="nucleotide sequence ID" value="NZ_JARJLM010000255.1"/>
</dbReference>
<evidence type="ECO:0000259" key="5">
    <source>
        <dbReference type="PROSITE" id="PS51078"/>
    </source>
</evidence>
<dbReference type="SUPFAM" id="SSF46785">
    <property type="entry name" value="Winged helix' DNA-binding domain"/>
    <property type="match status" value="1"/>
</dbReference>
<dbReference type="PANTHER" id="PTHR30136:SF39">
    <property type="entry name" value="TRANSCRIPTIONAL REGULATORY PROTEIN"/>
    <property type="match status" value="1"/>
</dbReference>
<proteinExistence type="predicted"/>
<protein>
    <submittedName>
        <fullName evidence="6">IclR family transcriptional regulator</fullName>
    </submittedName>
</protein>
<dbReference type="InterPro" id="IPR014757">
    <property type="entry name" value="Tscrpt_reg_IclR_C"/>
</dbReference>
<dbReference type="InterPro" id="IPR029016">
    <property type="entry name" value="GAF-like_dom_sf"/>
</dbReference>
<dbReference type="InterPro" id="IPR036390">
    <property type="entry name" value="WH_DNA-bd_sf"/>
</dbReference>
<dbReference type="Gene3D" id="3.30.450.40">
    <property type="match status" value="2"/>
</dbReference>
<keyword evidence="7" id="KW-1185">Reference proteome</keyword>
<dbReference type="Proteomes" id="UP001216674">
    <property type="component" value="Unassembled WGS sequence"/>
</dbReference>
<sequence>MFPKKVKPVDRLASGLYPSVARHFNGFGSSAAHHMSEETGVAAVDRALSILGTFTPQDHSLTLTQIAERASLHKSTVLRLAESLQRAGYLVRITDGSYQIGSKPLQLGAIFQRQFRTSEYVVPVLRELVALLGESASYYVPAQNGRICLHRVDAPRMIRDVVREGDWRPLENGAAGSVIMAFRGDPGERLDRVRREFWASSFGNEVDPELAAVSVPVFGPDGGLAGALSISGPRYRLEESGTKSYVPALQDAARRLSANFGADTSIYPAA</sequence>
<keyword evidence="3" id="KW-0804">Transcription</keyword>
<evidence type="ECO:0000256" key="2">
    <source>
        <dbReference type="ARBA" id="ARBA00023125"/>
    </source>
</evidence>
<accession>A0ABT6ANK0</accession>
<dbReference type="Gene3D" id="1.10.10.10">
    <property type="entry name" value="Winged helix-like DNA-binding domain superfamily/Winged helix DNA-binding domain"/>
    <property type="match status" value="1"/>
</dbReference>
<comment type="caution">
    <text evidence="6">The sequence shown here is derived from an EMBL/GenBank/DDBJ whole genome shotgun (WGS) entry which is preliminary data.</text>
</comment>
<evidence type="ECO:0000259" key="4">
    <source>
        <dbReference type="PROSITE" id="PS51077"/>
    </source>
</evidence>
<dbReference type="InterPro" id="IPR005471">
    <property type="entry name" value="Tscrpt_reg_IclR_N"/>
</dbReference>
<evidence type="ECO:0000256" key="1">
    <source>
        <dbReference type="ARBA" id="ARBA00023015"/>
    </source>
</evidence>
<dbReference type="InterPro" id="IPR050707">
    <property type="entry name" value="HTH_MetabolicPath_Reg"/>
</dbReference>
<dbReference type="Pfam" id="PF09339">
    <property type="entry name" value="HTH_IclR"/>
    <property type="match status" value="1"/>
</dbReference>
<dbReference type="SMART" id="SM00346">
    <property type="entry name" value="HTH_ICLR"/>
    <property type="match status" value="1"/>
</dbReference>
<keyword evidence="2" id="KW-0238">DNA-binding</keyword>
<dbReference type="PROSITE" id="PS51077">
    <property type="entry name" value="HTH_ICLR"/>
    <property type="match status" value="1"/>
</dbReference>
<keyword evidence="1" id="KW-0805">Transcription regulation</keyword>
<dbReference type="SUPFAM" id="SSF55781">
    <property type="entry name" value="GAF domain-like"/>
    <property type="match status" value="1"/>
</dbReference>